<sequence length="158" mass="18309">MCILQNSACEHNPRHEFQLLALYRSQNPQKLFGNSHRSEAVPRLWLPQGAMGAKIRIVVDYPTQFSPPSQRGRTQFGPRRGRLRISKQLLREYFRHVRNGLSDDGIFFLGAYGGYDCCKVTQDRNECDGSTYIWDQAAYNIHFEFPDGSRLNSAFRYD</sequence>
<dbReference type="EMBL" id="CAADFG010000079">
    <property type="protein sequence ID" value="VFJ94887.1"/>
    <property type="molecule type" value="Genomic_DNA"/>
</dbReference>
<dbReference type="EMBL" id="CAADFI010000080">
    <property type="protein sequence ID" value="VFJ95691.1"/>
    <property type="molecule type" value="Genomic_DNA"/>
</dbReference>
<reference evidence="2" key="1">
    <citation type="submission" date="2019-02" db="EMBL/GenBank/DDBJ databases">
        <authorList>
            <person name="Gruber-Vodicka R. H."/>
            <person name="Seah K. B. B."/>
        </authorList>
    </citation>
    <scope>NUCLEOTIDE SEQUENCE</scope>
    <source>
        <strain evidence="1">BECK_SA2B15</strain>
        <strain evidence="2">BECK_SA2B20</strain>
    </source>
</reference>
<accession>A0A450UT18</accession>
<protein>
    <submittedName>
        <fullName evidence="2">Uncharacterized protein</fullName>
    </submittedName>
</protein>
<evidence type="ECO:0000313" key="1">
    <source>
        <dbReference type="EMBL" id="VFJ94887.1"/>
    </source>
</evidence>
<gene>
    <name evidence="1" type="ORF">BECKH772A_GA0070896_100792</name>
    <name evidence="2" type="ORF">BECKH772B_GA0070898_100803</name>
</gene>
<proteinExistence type="predicted"/>
<name>A0A450UT18_9GAMM</name>
<evidence type="ECO:0000313" key="2">
    <source>
        <dbReference type="EMBL" id="VFJ95691.1"/>
    </source>
</evidence>
<organism evidence="2">
    <name type="scientific">Candidatus Kentrum eta</name>
    <dbReference type="NCBI Taxonomy" id="2126337"/>
    <lineage>
        <taxon>Bacteria</taxon>
        <taxon>Pseudomonadati</taxon>
        <taxon>Pseudomonadota</taxon>
        <taxon>Gammaproteobacteria</taxon>
        <taxon>Candidatus Kentrum</taxon>
    </lineage>
</organism>
<dbReference type="AlphaFoldDB" id="A0A450UT18"/>